<dbReference type="PANTHER" id="PTHR43976:SF16">
    <property type="entry name" value="SHORT-CHAIN DEHYDROGENASE_REDUCTASE FAMILY PROTEIN"/>
    <property type="match status" value="1"/>
</dbReference>
<dbReference type="GO" id="GO:0016491">
    <property type="term" value="F:oxidoreductase activity"/>
    <property type="evidence" value="ECO:0007669"/>
    <property type="project" value="UniProtKB-KW"/>
</dbReference>
<evidence type="ECO:0000313" key="4">
    <source>
        <dbReference type="EMBL" id="RKR13357.1"/>
    </source>
</evidence>
<keyword evidence="2" id="KW-0560">Oxidoreductase</keyword>
<dbReference type="InterPro" id="IPR020904">
    <property type="entry name" value="Sc_DH/Rdtase_CS"/>
</dbReference>
<reference evidence="4 5" key="1">
    <citation type="submission" date="2018-10" db="EMBL/GenBank/DDBJ databases">
        <title>Genomic Encyclopedia of Archaeal and Bacterial Type Strains, Phase II (KMG-II): from individual species to whole genera.</title>
        <authorList>
            <person name="Goeker M."/>
        </authorList>
    </citation>
    <scope>NUCLEOTIDE SEQUENCE [LARGE SCALE GENOMIC DNA]</scope>
    <source>
        <strain evidence="4 5">DSM 25230</strain>
    </source>
</reference>
<dbReference type="InterPro" id="IPR036291">
    <property type="entry name" value="NAD(P)-bd_dom_sf"/>
</dbReference>
<dbReference type="Gene3D" id="3.40.50.720">
    <property type="entry name" value="NAD(P)-binding Rossmann-like Domain"/>
    <property type="match status" value="1"/>
</dbReference>
<sequence>MNRKVVLITGGSSGIGNSIGCYLVQKGYVVYGTTRNVHKYPDFKDFNLLQLDVRDTESITNAFRKVIEKEGSIDVVINNAGVGITGAIEETPTEEILNAFSTNFNGPINVIKGVLPYMREQNSGLIINITSIAGYMGLPYRGIYSATKGALNIVTETLRMETKDFGVQITSLAPGDFATNIAAGRYHSPILENSPYKKPYSQTLEAIDADVDSGGDPIMVAKAVLKIINTPKPRVHYKVGSFLQKFSIKLKKLLPSKVYEKILLRHSKL</sequence>
<dbReference type="PRINTS" id="PR00081">
    <property type="entry name" value="GDHRDH"/>
</dbReference>
<evidence type="ECO:0000256" key="3">
    <source>
        <dbReference type="RuleBase" id="RU000363"/>
    </source>
</evidence>
<proteinExistence type="inferred from homology"/>
<organism evidence="4 5">
    <name type="scientific">Maribacter vaceletii</name>
    <dbReference type="NCBI Taxonomy" id="1206816"/>
    <lineage>
        <taxon>Bacteria</taxon>
        <taxon>Pseudomonadati</taxon>
        <taxon>Bacteroidota</taxon>
        <taxon>Flavobacteriia</taxon>
        <taxon>Flavobacteriales</taxon>
        <taxon>Flavobacteriaceae</taxon>
        <taxon>Maribacter</taxon>
    </lineage>
</organism>
<dbReference type="PRINTS" id="PR00080">
    <property type="entry name" value="SDRFAMILY"/>
</dbReference>
<dbReference type="SUPFAM" id="SSF51735">
    <property type="entry name" value="NAD(P)-binding Rossmann-fold domains"/>
    <property type="match status" value="1"/>
</dbReference>
<dbReference type="OrthoDB" id="822355at2"/>
<evidence type="ECO:0000256" key="2">
    <source>
        <dbReference type="ARBA" id="ARBA00023002"/>
    </source>
</evidence>
<dbReference type="Pfam" id="PF00106">
    <property type="entry name" value="adh_short"/>
    <property type="match status" value="1"/>
</dbReference>
<evidence type="ECO:0000313" key="5">
    <source>
        <dbReference type="Proteomes" id="UP000269412"/>
    </source>
</evidence>
<comment type="caution">
    <text evidence="4">The sequence shown here is derived from an EMBL/GenBank/DDBJ whole genome shotgun (WGS) entry which is preliminary data.</text>
</comment>
<comment type="similarity">
    <text evidence="1 3">Belongs to the short-chain dehydrogenases/reductases (SDR) family.</text>
</comment>
<dbReference type="RefSeq" id="WP_121067357.1">
    <property type="nucleotide sequence ID" value="NZ_RBIQ01000008.1"/>
</dbReference>
<dbReference type="AlphaFoldDB" id="A0A495EBT5"/>
<dbReference type="InterPro" id="IPR002347">
    <property type="entry name" value="SDR_fam"/>
</dbReference>
<name>A0A495EBT5_9FLAO</name>
<keyword evidence="5" id="KW-1185">Reference proteome</keyword>
<dbReference type="InterPro" id="IPR051911">
    <property type="entry name" value="SDR_oxidoreductase"/>
</dbReference>
<accession>A0A495EBT5</accession>
<dbReference type="PROSITE" id="PS00061">
    <property type="entry name" value="ADH_SHORT"/>
    <property type="match status" value="1"/>
</dbReference>
<protein>
    <submittedName>
        <fullName evidence="4">Short-subunit dehydrogenase</fullName>
    </submittedName>
</protein>
<dbReference type="EMBL" id="RBIQ01000008">
    <property type="protein sequence ID" value="RKR13357.1"/>
    <property type="molecule type" value="Genomic_DNA"/>
</dbReference>
<dbReference type="PANTHER" id="PTHR43976">
    <property type="entry name" value="SHORT CHAIN DEHYDROGENASE"/>
    <property type="match status" value="1"/>
</dbReference>
<evidence type="ECO:0000256" key="1">
    <source>
        <dbReference type="ARBA" id="ARBA00006484"/>
    </source>
</evidence>
<gene>
    <name evidence="4" type="ORF">CLV91_2074</name>
</gene>
<dbReference type="Proteomes" id="UP000269412">
    <property type="component" value="Unassembled WGS sequence"/>
</dbReference>
<dbReference type="CDD" id="cd05374">
    <property type="entry name" value="17beta-HSD-like_SDR_c"/>
    <property type="match status" value="1"/>
</dbReference>